<evidence type="ECO:0000313" key="4">
    <source>
        <dbReference type="EMBL" id="EOT46149.1"/>
    </source>
</evidence>
<evidence type="ECO:0000313" key="7">
    <source>
        <dbReference type="Proteomes" id="UP000014107"/>
    </source>
</evidence>
<keyword evidence="3" id="KW-0732">Signal</keyword>
<dbReference type="EMBL" id="AHYV01000016">
    <property type="protein sequence ID" value="EOT46149.1"/>
    <property type="molecule type" value="Genomic_DNA"/>
</dbReference>
<evidence type="ECO:0000256" key="1">
    <source>
        <dbReference type="SAM" id="MobiDB-lite"/>
    </source>
</evidence>
<accession>A0AAV3IUN0</accession>
<proteinExistence type="predicted"/>
<reference evidence="4 6" key="1">
    <citation type="submission" date="2013-03" db="EMBL/GenBank/DDBJ databases">
        <title>The Genome Sequence of Enterococcus avium ATCC_14025 (Illumina only assembly).</title>
        <authorList>
            <consortium name="The Broad Institute Genomics Platform"/>
            <consortium name="The Broad Institute Genome Sequencing Center for Infectious Disease"/>
            <person name="Earl A."/>
            <person name="Russ C."/>
            <person name="Gilmore M."/>
            <person name="Surin D."/>
            <person name="Walker B."/>
            <person name="Young S."/>
            <person name="Zeng Q."/>
            <person name="Gargeya S."/>
            <person name="Fitzgerald M."/>
            <person name="Haas B."/>
            <person name="Abouelleil A."/>
            <person name="Allen A.W."/>
            <person name="Alvarado L."/>
            <person name="Arachchi H.M."/>
            <person name="Berlin A.M."/>
            <person name="Chapman S.B."/>
            <person name="Gainer-Dewar J."/>
            <person name="Goldberg J."/>
            <person name="Griggs A."/>
            <person name="Gujja S."/>
            <person name="Hansen M."/>
            <person name="Howarth C."/>
            <person name="Imamovic A."/>
            <person name="Ireland A."/>
            <person name="Larimer J."/>
            <person name="McCowan C."/>
            <person name="Murphy C."/>
            <person name="Pearson M."/>
            <person name="Poon T.W."/>
            <person name="Priest M."/>
            <person name="Roberts A."/>
            <person name="Saif S."/>
            <person name="Shea T."/>
            <person name="Sisk P."/>
            <person name="Sykes S."/>
            <person name="Wortman J."/>
            <person name="Nusbaum C."/>
            <person name="Birren B."/>
        </authorList>
    </citation>
    <scope>NUCLEOTIDE SEQUENCE [LARGE SCALE GENOMIC DNA]</scope>
    <source>
        <strain evidence="4 6">ATCC 14025</strain>
    </source>
</reference>
<dbReference type="Proteomes" id="UP000014104">
    <property type="component" value="Unassembled WGS sequence"/>
</dbReference>
<comment type="caution">
    <text evidence="5">The sequence shown here is derived from an EMBL/GenBank/DDBJ whole genome shotgun (WGS) entry which is preliminary data.</text>
</comment>
<keyword evidence="2" id="KW-0812">Transmembrane</keyword>
<sequence length="291" mass="32550">MKKLALIVLCSGFSTSFFGFNTDAFASVANSEVKVTKASETSDSTTASNELTNRQTEIEAAFKLAQQQFETRQKQIAQDIAEAQKYSQKRHEDLHNDFAVIQDQLDQTHNDFQNHFNEVNNRIQTDHSTIEDQWAQTQKQLDQVRADLKQKIAEAEKLQEQLKSDRSTLDQSISKAKSSAQRVKGQFTEGAENAEAAVSDVQNRTGDIEGSINRIKAVLDSAGDDLSADGKEGEKTPTTLSATSKKTDDQQQNIQVKEYPKTNDQANPSLSLIGFGIIGSIFFYYTRKYYK</sequence>
<feature type="compositionally biased region" description="Polar residues" evidence="1">
    <location>
        <begin position="236"/>
        <end position="252"/>
    </location>
</feature>
<evidence type="ECO:0000256" key="3">
    <source>
        <dbReference type="SAM" id="SignalP"/>
    </source>
</evidence>
<feature type="compositionally biased region" description="Polar residues" evidence="1">
    <location>
        <begin position="169"/>
        <end position="181"/>
    </location>
</feature>
<dbReference type="Proteomes" id="UP000014107">
    <property type="component" value="Unassembled WGS sequence"/>
</dbReference>
<reference evidence="5 7" key="2">
    <citation type="submission" date="2013-03" db="EMBL/GenBank/DDBJ databases">
        <title>The Genome Sequence of Enterococcus avium ATCC_14025 (PacBio/Illumina hybrid assembly).</title>
        <authorList>
            <consortium name="The Broad Institute Genomics Platform"/>
            <consortium name="The Broad Institute Genome Sequencing Center for Infectious Disease"/>
            <person name="Earl A."/>
            <person name="Russ C."/>
            <person name="Gilmore M."/>
            <person name="Surin D."/>
            <person name="Walker B."/>
            <person name="Young S."/>
            <person name="Zeng Q."/>
            <person name="Gargeya S."/>
            <person name="Fitzgerald M."/>
            <person name="Haas B."/>
            <person name="Abouelleil A."/>
            <person name="Allen A.W."/>
            <person name="Alvarado L."/>
            <person name="Arachchi H.M."/>
            <person name="Berlin A.M."/>
            <person name="Chapman S.B."/>
            <person name="Gainer-Dewar J."/>
            <person name="Goldberg J."/>
            <person name="Griggs A."/>
            <person name="Gujja S."/>
            <person name="Hansen M."/>
            <person name="Howarth C."/>
            <person name="Imamovic A."/>
            <person name="Ireland A."/>
            <person name="Larimer J."/>
            <person name="McCowan C."/>
            <person name="Murphy C."/>
            <person name="Pearson M."/>
            <person name="Poon T.W."/>
            <person name="Priest M."/>
            <person name="Roberts A."/>
            <person name="Saif S."/>
            <person name="Shea T."/>
            <person name="Sisk P."/>
            <person name="Sykes S."/>
            <person name="Wortman J."/>
            <person name="Nusbaum C."/>
            <person name="Birren B."/>
        </authorList>
    </citation>
    <scope>NUCLEOTIDE SEQUENCE [LARGE SCALE GENOMIC DNA]</scope>
    <source>
        <strain evidence="5 7">ATCC 14025</strain>
    </source>
</reference>
<keyword evidence="2" id="KW-0472">Membrane</keyword>
<feature type="chain" id="PRO_5043808456" description="Gram-positive cocci surface proteins LPxTG domain-containing protein" evidence="3">
    <location>
        <begin position="20"/>
        <end position="291"/>
    </location>
</feature>
<keyword evidence="2" id="KW-1133">Transmembrane helix</keyword>
<dbReference type="RefSeq" id="WP_016179921.1">
    <property type="nucleotide sequence ID" value="NZ_KE136363.1"/>
</dbReference>
<feature type="signal peptide" evidence="3">
    <location>
        <begin position="1"/>
        <end position="19"/>
    </location>
</feature>
<organism evidence="5 7">
    <name type="scientific">Enterococcus avium ATCC 14025</name>
    <dbReference type="NCBI Taxonomy" id="1140002"/>
    <lineage>
        <taxon>Bacteria</taxon>
        <taxon>Bacillati</taxon>
        <taxon>Bacillota</taxon>
        <taxon>Bacilli</taxon>
        <taxon>Lactobacillales</taxon>
        <taxon>Enterococcaceae</taxon>
        <taxon>Enterococcus</taxon>
    </lineage>
</organism>
<dbReference type="NCBIfam" id="TIGR01167">
    <property type="entry name" value="LPXTG_anchor"/>
    <property type="match status" value="1"/>
</dbReference>
<dbReference type="EMBL" id="ASWL01000008">
    <property type="protein sequence ID" value="EOU17010.1"/>
    <property type="molecule type" value="Genomic_DNA"/>
</dbReference>
<feature type="region of interest" description="Disordered" evidence="1">
    <location>
        <begin position="162"/>
        <end position="202"/>
    </location>
</feature>
<feature type="transmembrane region" description="Helical" evidence="2">
    <location>
        <begin position="269"/>
        <end position="286"/>
    </location>
</feature>
<feature type="region of interest" description="Disordered" evidence="1">
    <location>
        <begin position="224"/>
        <end position="252"/>
    </location>
</feature>
<name>A0AAV3IUN0_ENTAV</name>
<evidence type="ECO:0000256" key="2">
    <source>
        <dbReference type="SAM" id="Phobius"/>
    </source>
</evidence>
<evidence type="ECO:0008006" key="8">
    <source>
        <dbReference type="Google" id="ProtNLM"/>
    </source>
</evidence>
<gene>
    <name evidence="5" type="ORF">I570_04160</name>
    <name evidence="4" type="ORF">OMU_02005</name>
</gene>
<evidence type="ECO:0000313" key="5">
    <source>
        <dbReference type="EMBL" id="EOU17010.1"/>
    </source>
</evidence>
<dbReference type="AlphaFoldDB" id="A0AAV3IUN0"/>
<evidence type="ECO:0000313" key="6">
    <source>
        <dbReference type="Proteomes" id="UP000014104"/>
    </source>
</evidence>
<keyword evidence="6" id="KW-1185">Reference proteome</keyword>
<protein>
    <recommendedName>
        <fullName evidence="8">Gram-positive cocci surface proteins LPxTG domain-containing protein</fullName>
    </recommendedName>
</protein>